<dbReference type="EMBL" id="BSXT01006694">
    <property type="protein sequence ID" value="GMF62833.1"/>
    <property type="molecule type" value="Genomic_DNA"/>
</dbReference>
<comment type="caution">
    <text evidence="2">The sequence shown here is derived from an EMBL/GenBank/DDBJ whole genome shotgun (WGS) entry which is preliminary data.</text>
</comment>
<organism evidence="2 3">
    <name type="scientific">Phytophthora fragariaefolia</name>
    <dbReference type="NCBI Taxonomy" id="1490495"/>
    <lineage>
        <taxon>Eukaryota</taxon>
        <taxon>Sar</taxon>
        <taxon>Stramenopiles</taxon>
        <taxon>Oomycota</taxon>
        <taxon>Peronosporomycetes</taxon>
        <taxon>Peronosporales</taxon>
        <taxon>Peronosporaceae</taxon>
        <taxon>Phytophthora</taxon>
    </lineage>
</organism>
<evidence type="ECO:0000256" key="1">
    <source>
        <dbReference type="SAM" id="MobiDB-lite"/>
    </source>
</evidence>
<dbReference type="AlphaFoldDB" id="A0A9W7D8S3"/>
<dbReference type="Proteomes" id="UP001165121">
    <property type="component" value="Unassembled WGS sequence"/>
</dbReference>
<evidence type="ECO:0000313" key="2">
    <source>
        <dbReference type="EMBL" id="GMF62833.1"/>
    </source>
</evidence>
<name>A0A9W7D8S3_9STRA</name>
<evidence type="ECO:0000313" key="3">
    <source>
        <dbReference type="Proteomes" id="UP001165121"/>
    </source>
</evidence>
<protein>
    <submittedName>
        <fullName evidence="2">Unnamed protein product</fullName>
    </submittedName>
</protein>
<accession>A0A9W7D8S3</accession>
<feature type="compositionally biased region" description="Polar residues" evidence="1">
    <location>
        <begin position="270"/>
        <end position="281"/>
    </location>
</feature>
<reference evidence="2" key="1">
    <citation type="submission" date="2023-04" db="EMBL/GenBank/DDBJ databases">
        <title>Phytophthora fragariaefolia NBRC 109709.</title>
        <authorList>
            <person name="Ichikawa N."/>
            <person name="Sato H."/>
            <person name="Tonouchi N."/>
        </authorList>
    </citation>
    <scope>NUCLEOTIDE SEQUENCE</scope>
    <source>
        <strain evidence="2">NBRC 109709</strain>
    </source>
</reference>
<sequence>MLVSIWIGRVVLALKGAEESGRATGEKAPKPTTLEVAVDNATEIDDPIDNVAQGMMNIGLPWATSPSPCLIPMAGTTGQTMVVPAIGGTGLHSTITGTIPTLSSDGTVAQAEVVLFTNSQGVYNAWPGTWDPPAGHQWNVKYWYEPKKAERKRNTAVESGKPAAKPATKAKTKREPVVSSDDESDAKPKKKRFKAAVKQATRMREREADAMYRVAVRIITCDVMIGRVTSVDSRATGRRNARTAPSVFLAIKQGTTPEFAQMLRRRHATTRTCSLVSSSVSHLRGTKSGRSRGDTASGTARETPTGCANGARR</sequence>
<feature type="region of interest" description="Disordered" evidence="1">
    <location>
        <begin position="150"/>
        <end position="193"/>
    </location>
</feature>
<dbReference type="OrthoDB" id="120414at2759"/>
<feature type="region of interest" description="Disordered" evidence="1">
    <location>
        <begin position="270"/>
        <end position="313"/>
    </location>
</feature>
<proteinExistence type="predicted"/>
<gene>
    <name evidence="2" type="ORF">Pfra01_002740200</name>
</gene>
<keyword evidence="3" id="KW-1185">Reference proteome</keyword>